<evidence type="ECO:0000259" key="5">
    <source>
        <dbReference type="Pfam" id="PF13439"/>
    </source>
</evidence>
<dbReference type="PANTHER" id="PTHR45947:SF13">
    <property type="entry name" value="TRANSFERASE"/>
    <property type="match status" value="1"/>
</dbReference>
<evidence type="ECO:0000256" key="1">
    <source>
        <dbReference type="ARBA" id="ARBA00022676"/>
    </source>
</evidence>
<evidence type="ECO:0000256" key="2">
    <source>
        <dbReference type="ARBA" id="ARBA00022679"/>
    </source>
</evidence>
<dbReference type="InterPro" id="IPR001296">
    <property type="entry name" value="Glyco_trans_1"/>
</dbReference>
<organism evidence="6 7">
    <name type="scientific">Blastococcus brunescens</name>
    <dbReference type="NCBI Taxonomy" id="1564165"/>
    <lineage>
        <taxon>Bacteria</taxon>
        <taxon>Bacillati</taxon>
        <taxon>Actinomycetota</taxon>
        <taxon>Actinomycetes</taxon>
        <taxon>Geodermatophilales</taxon>
        <taxon>Geodermatophilaceae</taxon>
        <taxon>Blastococcus</taxon>
    </lineage>
</organism>
<dbReference type="Proteomes" id="UP001324287">
    <property type="component" value="Chromosome"/>
</dbReference>
<dbReference type="EMBL" id="CP141261">
    <property type="protein sequence ID" value="WRL64365.1"/>
    <property type="molecule type" value="Genomic_DNA"/>
</dbReference>
<feature type="domain" description="Glycosyl transferase family 1" evidence="4">
    <location>
        <begin position="211"/>
        <end position="254"/>
    </location>
</feature>
<gene>
    <name evidence="6" type="ORF">U6N30_00395</name>
</gene>
<evidence type="ECO:0000256" key="3">
    <source>
        <dbReference type="SAM" id="MobiDB-lite"/>
    </source>
</evidence>
<proteinExistence type="predicted"/>
<dbReference type="InterPro" id="IPR050194">
    <property type="entry name" value="Glycosyltransferase_grp1"/>
</dbReference>
<accession>A0ABZ1B0M9</accession>
<dbReference type="SUPFAM" id="SSF53756">
    <property type="entry name" value="UDP-Glycosyltransferase/glycogen phosphorylase"/>
    <property type="match status" value="1"/>
</dbReference>
<evidence type="ECO:0000313" key="6">
    <source>
        <dbReference type="EMBL" id="WRL64365.1"/>
    </source>
</evidence>
<feature type="domain" description="Glycosyltransferase subfamily 4-like N-terminal" evidence="5">
    <location>
        <begin position="15"/>
        <end position="202"/>
    </location>
</feature>
<keyword evidence="1 6" id="KW-0328">Glycosyltransferase</keyword>
<feature type="compositionally biased region" description="Low complexity" evidence="3">
    <location>
        <begin position="257"/>
        <end position="271"/>
    </location>
</feature>
<dbReference type="CDD" id="cd03801">
    <property type="entry name" value="GT4_PimA-like"/>
    <property type="match status" value="1"/>
</dbReference>
<sequence length="315" mass="34116">MRVLQLHNHHSGLGGGAMEVLAHEAGLLGGAGHVVEQFTLPPAEQLGLSAVRAGAKAVWNVAAAREARAHIRAFRPDVVHVHTPFPLMSPSVFRAATAEGVPAVATIHSHRYSCVAGTCWRDERVCEDCVGTRLKLAGVRHRCYHDSVGASGALTLGLVAHRAVGTFHRHVARYLTLTGFARGLLVRDGFPADRITVKPNSVPDTGFRAEPRSDERRLVFVGRLVDVKGVATLLEAWRQVPPGMRLVIAGDGPLRPWSRSTRPATRPSTTSGGWARRRCSSSWPGRRPCSSRRSGTRAGCPWSPCAASRSARPWW</sequence>
<dbReference type="InterPro" id="IPR028098">
    <property type="entry name" value="Glyco_trans_4-like_N"/>
</dbReference>
<evidence type="ECO:0000259" key="4">
    <source>
        <dbReference type="Pfam" id="PF00534"/>
    </source>
</evidence>
<dbReference type="RefSeq" id="WP_324275692.1">
    <property type="nucleotide sequence ID" value="NZ_CP141261.1"/>
</dbReference>
<dbReference type="Pfam" id="PF13439">
    <property type="entry name" value="Glyco_transf_4"/>
    <property type="match status" value="1"/>
</dbReference>
<dbReference type="Pfam" id="PF00534">
    <property type="entry name" value="Glycos_transf_1"/>
    <property type="match status" value="1"/>
</dbReference>
<keyword evidence="2 6" id="KW-0808">Transferase</keyword>
<feature type="region of interest" description="Disordered" evidence="3">
    <location>
        <begin position="257"/>
        <end position="315"/>
    </location>
</feature>
<name>A0ABZ1B0M9_9ACTN</name>
<reference evidence="6 7" key="1">
    <citation type="submission" date="2023-12" db="EMBL/GenBank/DDBJ databases">
        <title>Blastococcus brunescens sp. nov., an actonobacterium isolated from sandstone collected in sahara desert.</title>
        <authorList>
            <person name="Gtari M."/>
            <person name="Ghodhbane F."/>
        </authorList>
    </citation>
    <scope>NUCLEOTIDE SEQUENCE [LARGE SCALE GENOMIC DNA]</scope>
    <source>
        <strain evidence="6 7">BMG 8361</strain>
    </source>
</reference>
<keyword evidence="7" id="KW-1185">Reference proteome</keyword>
<dbReference type="Gene3D" id="3.40.50.2000">
    <property type="entry name" value="Glycogen Phosphorylase B"/>
    <property type="match status" value="2"/>
</dbReference>
<feature type="compositionally biased region" description="Low complexity" evidence="3">
    <location>
        <begin position="280"/>
        <end position="293"/>
    </location>
</feature>
<dbReference type="EC" id="2.4.-.-" evidence="6"/>
<protein>
    <submittedName>
        <fullName evidence="6">Glycosyltransferase family 4 protein</fullName>
        <ecNumber evidence="6">2.4.-.-</ecNumber>
    </submittedName>
</protein>
<dbReference type="GO" id="GO:0016757">
    <property type="term" value="F:glycosyltransferase activity"/>
    <property type="evidence" value="ECO:0007669"/>
    <property type="project" value="UniProtKB-KW"/>
</dbReference>
<evidence type="ECO:0000313" key="7">
    <source>
        <dbReference type="Proteomes" id="UP001324287"/>
    </source>
</evidence>
<dbReference type="PANTHER" id="PTHR45947">
    <property type="entry name" value="SULFOQUINOVOSYL TRANSFERASE SQD2"/>
    <property type="match status" value="1"/>
</dbReference>